<sequence length="395" mass="45080">MTAKKYDHKIIEKHWQDVWEKTGIYKAVDFDKKRKKFYQLVEFPYPSGAGLHVGHVRSWASMDAYSRKKRMEGYNVLYPMGWDAFGLPAENYAIKHKVHPSVSTAKNIENAKRQIISLGLGFDWTREVNTTDPDYYKWTQWIFLQFYKAGLAYEATGLINWCPKDKTGLANEEVQNGKCDRCGTPVEKKELRQWYLKITAYAEKLLEGLKNLPEWPEAVKLQQENWIGRSEGAEIDFPVLSYPKFLLATNNASKVLRVKRVLASAKSAPVPVTPAEENLNNIEIEEGDNLFENAEKKARAYFGKTKLPILGMDTGLYIAGENLVAARVKRNALDGKDGAGMGQEDIARAMLEYYKKIAETRGGKIDGYWRDCFVLITPEGEVVRTEGRREIELTS</sequence>
<dbReference type="EMBL" id="LBTW01000073">
    <property type="protein sequence ID" value="KKQ46655.1"/>
    <property type="molecule type" value="Genomic_DNA"/>
</dbReference>
<dbReference type="AlphaFoldDB" id="A0A0G0I6S4"/>
<dbReference type="SUPFAM" id="SSF52374">
    <property type="entry name" value="Nucleotidylyl transferase"/>
    <property type="match status" value="1"/>
</dbReference>
<gene>
    <name evidence="10" type="ORF">US67_C0073G0005</name>
</gene>
<dbReference type="GO" id="GO:0004823">
    <property type="term" value="F:leucine-tRNA ligase activity"/>
    <property type="evidence" value="ECO:0007669"/>
    <property type="project" value="UniProtKB-EC"/>
</dbReference>
<keyword evidence="8" id="KW-0030">Aminoacyl-tRNA synthetase</keyword>
<reference evidence="10 11" key="1">
    <citation type="journal article" date="2015" name="Nature">
        <title>rRNA introns, odd ribosomes, and small enigmatic genomes across a large radiation of phyla.</title>
        <authorList>
            <person name="Brown C.T."/>
            <person name="Hug L.A."/>
            <person name="Thomas B.C."/>
            <person name="Sharon I."/>
            <person name="Castelle C.J."/>
            <person name="Singh A."/>
            <person name="Wilkins M.J."/>
            <person name="Williams K.H."/>
            <person name="Banfield J.F."/>
        </authorList>
    </citation>
    <scope>NUCLEOTIDE SEQUENCE [LARGE SCALE GENOMIC DNA]</scope>
</reference>
<dbReference type="Gene3D" id="1.10.730.10">
    <property type="entry name" value="Isoleucyl-tRNA Synthetase, Domain 1"/>
    <property type="match status" value="1"/>
</dbReference>
<evidence type="ECO:0000256" key="6">
    <source>
        <dbReference type="ARBA" id="ARBA00022840"/>
    </source>
</evidence>
<evidence type="ECO:0000313" key="11">
    <source>
        <dbReference type="Proteomes" id="UP000034366"/>
    </source>
</evidence>
<keyword evidence="6" id="KW-0067">ATP-binding</keyword>
<accession>A0A0G0I6S4</accession>
<evidence type="ECO:0000256" key="4">
    <source>
        <dbReference type="ARBA" id="ARBA00022741"/>
    </source>
</evidence>
<feature type="non-terminal residue" evidence="10">
    <location>
        <position position="395"/>
    </location>
</feature>
<keyword evidence="3 10" id="KW-0436">Ligase</keyword>
<dbReference type="SUPFAM" id="SSF52972">
    <property type="entry name" value="ITPase-like"/>
    <property type="match status" value="1"/>
</dbReference>
<evidence type="ECO:0000259" key="9">
    <source>
        <dbReference type="Pfam" id="PF00133"/>
    </source>
</evidence>
<dbReference type="PRINTS" id="PR00985">
    <property type="entry name" value="TRNASYNTHLEU"/>
</dbReference>
<dbReference type="GO" id="GO:0005524">
    <property type="term" value="F:ATP binding"/>
    <property type="evidence" value="ECO:0007669"/>
    <property type="project" value="UniProtKB-KW"/>
</dbReference>
<dbReference type="InterPro" id="IPR014729">
    <property type="entry name" value="Rossmann-like_a/b/a_fold"/>
</dbReference>
<keyword evidence="4" id="KW-0547">Nucleotide-binding</keyword>
<evidence type="ECO:0000256" key="3">
    <source>
        <dbReference type="ARBA" id="ARBA00022598"/>
    </source>
</evidence>
<dbReference type="InterPro" id="IPR001412">
    <property type="entry name" value="aa-tRNA-synth_I_CS"/>
</dbReference>
<dbReference type="InterPro" id="IPR002300">
    <property type="entry name" value="aa-tRNA-synth_Ia"/>
</dbReference>
<dbReference type="GO" id="GO:0005829">
    <property type="term" value="C:cytosol"/>
    <property type="evidence" value="ECO:0007669"/>
    <property type="project" value="TreeGrafter"/>
</dbReference>
<dbReference type="Gene3D" id="3.40.50.620">
    <property type="entry name" value="HUPs"/>
    <property type="match status" value="1"/>
</dbReference>
<evidence type="ECO:0000256" key="5">
    <source>
        <dbReference type="ARBA" id="ARBA00022801"/>
    </source>
</evidence>
<comment type="similarity">
    <text evidence="1">Belongs to the class-I aminoacyl-tRNA synthetase family.</text>
</comment>
<dbReference type="InterPro" id="IPR029001">
    <property type="entry name" value="ITPase-like_fam"/>
</dbReference>
<dbReference type="PANTHER" id="PTHR43740">
    <property type="entry name" value="LEUCYL-TRNA SYNTHETASE"/>
    <property type="match status" value="1"/>
</dbReference>
<keyword evidence="5" id="KW-0378">Hydrolase</keyword>
<dbReference type="Pfam" id="PF01725">
    <property type="entry name" value="Ham1p_like"/>
    <property type="match status" value="1"/>
</dbReference>
<evidence type="ECO:0000256" key="2">
    <source>
        <dbReference type="ARBA" id="ARBA00013164"/>
    </source>
</evidence>
<dbReference type="PATRIC" id="fig|1618592.3.peg.920"/>
<dbReference type="FunFam" id="3.40.50.620:FF:000003">
    <property type="entry name" value="Leucine--tRNA ligase"/>
    <property type="match status" value="1"/>
</dbReference>
<dbReference type="GO" id="GO:0006429">
    <property type="term" value="P:leucyl-tRNA aminoacylation"/>
    <property type="evidence" value="ECO:0007669"/>
    <property type="project" value="InterPro"/>
</dbReference>
<dbReference type="GO" id="GO:0009143">
    <property type="term" value="P:nucleoside triphosphate catabolic process"/>
    <property type="evidence" value="ECO:0007669"/>
    <property type="project" value="InterPro"/>
</dbReference>
<dbReference type="Pfam" id="PF00133">
    <property type="entry name" value="tRNA-synt_1"/>
    <property type="match status" value="1"/>
</dbReference>
<feature type="domain" description="Aminoacyl-tRNA synthetase class Ia" evidence="9">
    <location>
        <begin position="15"/>
        <end position="227"/>
    </location>
</feature>
<dbReference type="EC" id="6.1.1.4" evidence="2"/>
<dbReference type="GO" id="GO:0047429">
    <property type="term" value="F:nucleoside triphosphate diphosphatase activity"/>
    <property type="evidence" value="ECO:0007669"/>
    <property type="project" value="InterPro"/>
</dbReference>
<evidence type="ECO:0000256" key="8">
    <source>
        <dbReference type="ARBA" id="ARBA00023146"/>
    </source>
</evidence>
<dbReference type="InterPro" id="IPR002637">
    <property type="entry name" value="RdgB/HAM1"/>
</dbReference>
<dbReference type="Proteomes" id="UP000034366">
    <property type="component" value="Unassembled WGS sequence"/>
</dbReference>
<dbReference type="InterPro" id="IPR002302">
    <property type="entry name" value="Leu-tRNA-ligase"/>
</dbReference>
<dbReference type="Gene3D" id="3.90.950.10">
    <property type="match status" value="1"/>
</dbReference>
<keyword evidence="7" id="KW-0648">Protein biosynthesis</keyword>
<evidence type="ECO:0000256" key="1">
    <source>
        <dbReference type="ARBA" id="ARBA00005594"/>
    </source>
</evidence>
<dbReference type="CDD" id="cd00812">
    <property type="entry name" value="LeuRS_core"/>
    <property type="match status" value="1"/>
</dbReference>
<protein>
    <recommendedName>
        <fullName evidence="2">leucine--tRNA ligase</fullName>
        <ecNumber evidence="2">6.1.1.4</ecNumber>
    </recommendedName>
</protein>
<evidence type="ECO:0000256" key="7">
    <source>
        <dbReference type="ARBA" id="ARBA00022917"/>
    </source>
</evidence>
<name>A0A0G0I6S4_9BACT</name>
<dbReference type="PANTHER" id="PTHR43740:SF2">
    <property type="entry name" value="LEUCINE--TRNA LIGASE, MITOCHONDRIAL"/>
    <property type="match status" value="1"/>
</dbReference>
<dbReference type="PROSITE" id="PS00178">
    <property type="entry name" value="AA_TRNA_LIGASE_I"/>
    <property type="match status" value="1"/>
</dbReference>
<evidence type="ECO:0000313" key="10">
    <source>
        <dbReference type="EMBL" id="KKQ46655.1"/>
    </source>
</evidence>
<organism evidence="10 11">
    <name type="scientific">Candidatus Woesebacteria bacterium GW2011_GWD1_38_10</name>
    <dbReference type="NCBI Taxonomy" id="1618592"/>
    <lineage>
        <taxon>Bacteria</taxon>
        <taxon>Candidatus Woeseibacteriota</taxon>
    </lineage>
</organism>
<proteinExistence type="inferred from homology"/>
<comment type="caution">
    <text evidence="10">The sequence shown here is derived from an EMBL/GenBank/DDBJ whole genome shotgun (WGS) entry which is preliminary data.</text>
</comment>